<reference evidence="5" key="1">
    <citation type="journal article" date="2021" name="ISME J.">
        <title>Mercury methylation by metabolically versatile and cosmopolitan marine bacteria.</title>
        <authorList>
            <person name="Lin H."/>
            <person name="Ascher D.B."/>
            <person name="Myung Y."/>
            <person name="Lamborg C.H."/>
            <person name="Hallam S.J."/>
            <person name="Gionfriddo C.M."/>
            <person name="Holt K.E."/>
            <person name="Moreau J.W."/>
        </authorList>
    </citation>
    <scope>NUCLEOTIDE SEQUENCE</scope>
    <source>
        <strain evidence="5">SI075_bin30</strain>
    </source>
</reference>
<sequence>MKAKEIVTMSPADIEQKVVELKLELSKERASIVSGTRSENPGKVKKLRRDIARLLTIKKQKEGKESAGN</sequence>
<evidence type="ECO:0000313" key="6">
    <source>
        <dbReference type="Proteomes" id="UP000722459"/>
    </source>
</evidence>
<dbReference type="HAMAP" id="MF_00374">
    <property type="entry name" value="Ribosomal_uL29"/>
    <property type="match status" value="1"/>
</dbReference>
<dbReference type="GO" id="GO:0005840">
    <property type="term" value="C:ribosome"/>
    <property type="evidence" value="ECO:0007669"/>
    <property type="project" value="UniProtKB-KW"/>
</dbReference>
<keyword evidence="3 4" id="KW-0687">Ribonucleoprotein</keyword>
<dbReference type="Gene3D" id="1.10.287.310">
    <property type="match status" value="1"/>
</dbReference>
<comment type="caution">
    <text evidence="5">The sequence shown here is derived from an EMBL/GenBank/DDBJ whole genome shotgun (WGS) entry which is preliminary data.</text>
</comment>
<dbReference type="GO" id="GO:0003735">
    <property type="term" value="F:structural constituent of ribosome"/>
    <property type="evidence" value="ECO:0007669"/>
    <property type="project" value="InterPro"/>
</dbReference>
<accession>A0A8T5GFY7</accession>
<dbReference type="NCBIfam" id="TIGR00012">
    <property type="entry name" value="L29"/>
    <property type="match status" value="1"/>
</dbReference>
<dbReference type="AlphaFoldDB" id="A0A8T5GFY7"/>
<dbReference type="Proteomes" id="UP000722459">
    <property type="component" value="Unassembled WGS sequence"/>
</dbReference>
<protein>
    <recommendedName>
        <fullName evidence="4">Large ribosomal subunit protein uL29</fullName>
    </recommendedName>
</protein>
<evidence type="ECO:0000256" key="4">
    <source>
        <dbReference type="HAMAP-Rule" id="MF_00374"/>
    </source>
</evidence>
<gene>
    <name evidence="5" type="primary">rpmC</name>
    <name evidence="4" type="synonym">rpl29</name>
    <name evidence="5" type="ORF">HON47_03580</name>
</gene>
<dbReference type="GO" id="GO:0006412">
    <property type="term" value="P:translation"/>
    <property type="evidence" value="ECO:0007669"/>
    <property type="project" value="UniProtKB-UniRule"/>
</dbReference>
<dbReference type="CDD" id="cd00427">
    <property type="entry name" value="Ribosomal_L29_HIP"/>
    <property type="match status" value="1"/>
</dbReference>
<organism evidence="5 6">
    <name type="scientific">Candidatus Iainarchaeum sp</name>
    <dbReference type="NCBI Taxonomy" id="3101447"/>
    <lineage>
        <taxon>Archaea</taxon>
        <taxon>Candidatus Iainarchaeota</taxon>
        <taxon>Candidatus Iainarchaeia</taxon>
        <taxon>Candidatus Iainarchaeales</taxon>
        <taxon>Candidatus Iainarchaeaceae</taxon>
        <taxon>Candidatus Iainarchaeum</taxon>
    </lineage>
</organism>
<dbReference type="PROSITE" id="PS00579">
    <property type="entry name" value="RIBOSOMAL_L29"/>
    <property type="match status" value="1"/>
</dbReference>
<dbReference type="GO" id="GO:1990904">
    <property type="term" value="C:ribonucleoprotein complex"/>
    <property type="evidence" value="ECO:0007669"/>
    <property type="project" value="UniProtKB-KW"/>
</dbReference>
<evidence type="ECO:0000256" key="3">
    <source>
        <dbReference type="ARBA" id="ARBA00023274"/>
    </source>
</evidence>
<evidence type="ECO:0000313" key="5">
    <source>
        <dbReference type="EMBL" id="MBT4870628.1"/>
    </source>
</evidence>
<evidence type="ECO:0000256" key="1">
    <source>
        <dbReference type="ARBA" id="ARBA00009254"/>
    </source>
</evidence>
<dbReference type="InterPro" id="IPR018254">
    <property type="entry name" value="Ribosomal_uL29_CS"/>
</dbReference>
<dbReference type="Pfam" id="PF00831">
    <property type="entry name" value="Ribosomal_L29"/>
    <property type="match status" value="1"/>
</dbReference>
<dbReference type="InterPro" id="IPR001854">
    <property type="entry name" value="Ribosomal_uL29"/>
</dbReference>
<proteinExistence type="inferred from homology"/>
<keyword evidence="2 4" id="KW-0689">Ribosomal protein</keyword>
<name>A0A8T5GFY7_9ARCH</name>
<evidence type="ECO:0000256" key="2">
    <source>
        <dbReference type="ARBA" id="ARBA00022980"/>
    </source>
</evidence>
<comment type="similarity">
    <text evidence="1 4">Belongs to the universal ribosomal protein uL29 family.</text>
</comment>
<dbReference type="EMBL" id="JABJNZ010000046">
    <property type="protein sequence ID" value="MBT4870628.1"/>
    <property type="molecule type" value="Genomic_DNA"/>
</dbReference>
<dbReference type="InterPro" id="IPR036049">
    <property type="entry name" value="Ribosomal_uL29_sf"/>
</dbReference>
<dbReference type="SUPFAM" id="SSF46561">
    <property type="entry name" value="Ribosomal protein L29 (L29p)"/>
    <property type="match status" value="1"/>
</dbReference>